<organism evidence="1 2">
    <name type="scientific">Aurantiacibacter gangjinensis</name>
    <dbReference type="NCBI Taxonomy" id="502682"/>
    <lineage>
        <taxon>Bacteria</taxon>
        <taxon>Pseudomonadati</taxon>
        <taxon>Pseudomonadota</taxon>
        <taxon>Alphaproteobacteria</taxon>
        <taxon>Sphingomonadales</taxon>
        <taxon>Erythrobacteraceae</taxon>
        <taxon>Aurantiacibacter</taxon>
    </lineage>
</organism>
<proteinExistence type="predicted"/>
<comment type="caution">
    <text evidence="1">The sequence shown here is derived from an EMBL/GenBank/DDBJ whole genome shotgun (WGS) entry which is preliminary data.</text>
</comment>
<dbReference type="KEGG" id="egn:BMF35_a0972"/>
<protein>
    <submittedName>
        <fullName evidence="1">Uncharacterized protein</fullName>
    </submittedName>
</protein>
<dbReference type="PROSITE" id="PS51257">
    <property type="entry name" value="PROKAR_LIPOPROTEIN"/>
    <property type="match status" value="1"/>
</dbReference>
<evidence type="ECO:0000313" key="1">
    <source>
        <dbReference type="EMBL" id="KLE31790.1"/>
    </source>
</evidence>
<dbReference type="EMBL" id="LBHC01000002">
    <property type="protein sequence ID" value="KLE31790.1"/>
    <property type="molecule type" value="Genomic_DNA"/>
</dbReference>
<dbReference type="RefSeq" id="WP_047007140.1">
    <property type="nucleotide sequence ID" value="NZ_CP018097.1"/>
</dbReference>
<dbReference type="PATRIC" id="fig|502682.8.peg.2009"/>
<reference evidence="1 2" key="1">
    <citation type="submission" date="2015-04" db="EMBL/GenBank/DDBJ databases">
        <title>The draft genome sequence of Erythrobacr gangjinensis K7-2.</title>
        <authorList>
            <person name="Zhuang L."/>
            <person name="Liu Y."/>
            <person name="Shao Z."/>
        </authorList>
    </citation>
    <scope>NUCLEOTIDE SEQUENCE [LARGE SCALE GENOMIC DNA]</scope>
    <source>
        <strain evidence="1 2">K7-2</strain>
    </source>
</reference>
<evidence type="ECO:0000313" key="2">
    <source>
        <dbReference type="Proteomes" id="UP000053070"/>
    </source>
</evidence>
<gene>
    <name evidence="1" type="ORF">AAW01_09835</name>
</gene>
<name>A0A0G9MM75_9SPHN</name>
<sequence length="310" mass="34437">MKRSLVASLSLLAAAACTPSPTPDSTQQASARPADRASVAGDWDVVSFDGYTVPYRMRGTNRAAYANFREREVSLHLECNWSGVVGRMRGDRFVPADSGPRIMTVAGCEAPKHERDEAYFSFFDDEPTGQLLPDGRLLFEAGGIELLLQRPEDRHLDFVPYLADLQGEWRMETLTMYQPEGGMSSMGLMEVPGRIVFDGNRAGYSRCPAYDITFDYTPDGTIANTGGVSLPEEPTACEGLAERSYGNMSPERWDVLTLLHENPQAEHLANGDILLFNERFGLLLTRQPCVMLNQSDDHSRTWEENCASPR</sequence>
<dbReference type="Proteomes" id="UP000053070">
    <property type="component" value="Unassembled WGS sequence"/>
</dbReference>
<accession>A0A0G9MM75</accession>
<keyword evidence="2" id="KW-1185">Reference proteome</keyword>
<dbReference type="OrthoDB" id="7431988at2"/>
<dbReference type="STRING" id="502682.BMF35_a0972"/>
<dbReference type="AlphaFoldDB" id="A0A0G9MM75"/>